<name>S8B2H3_PENO1</name>
<keyword evidence="2" id="KW-1185">Reference proteome</keyword>
<protein>
    <submittedName>
        <fullName evidence="1">Uncharacterized protein</fullName>
    </submittedName>
</protein>
<dbReference type="Proteomes" id="UP000019376">
    <property type="component" value="Unassembled WGS sequence"/>
</dbReference>
<accession>S8B2H3</accession>
<dbReference type="AlphaFoldDB" id="S8B2H3"/>
<evidence type="ECO:0000313" key="1">
    <source>
        <dbReference type="EMBL" id="EPS28622.1"/>
    </source>
</evidence>
<sequence>MARCAVLPFPLDFIFGCIDPPWRLACQLTRYAPNGQLNSSAWACVGALLLSNGRATVPGWWSAQRETTGSDSLVPKEDGPTKLGQLVVIHTLHGSPSSPELISLRAHHGSIGDVMRFRSMSATGTQIMLGGLSFVG</sequence>
<dbReference type="HOGENOM" id="CLU_1876148_0_0_1"/>
<organism evidence="1 2">
    <name type="scientific">Penicillium oxalicum (strain 114-2 / CGMCC 5302)</name>
    <name type="common">Penicillium decumbens</name>
    <dbReference type="NCBI Taxonomy" id="933388"/>
    <lineage>
        <taxon>Eukaryota</taxon>
        <taxon>Fungi</taxon>
        <taxon>Dikarya</taxon>
        <taxon>Ascomycota</taxon>
        <taxon>Pezizomycotina</taxon>
        <taxon>Eurotiomycetes</taxon>
        <taxon>Eurotiomycetidae</taxon>
        <taxon>Eurotiales</taxon>
        <taxon>Aspergillaceae</taxon>
        <taxon>Penicillium</taxon>
    </lineage>
</organism>
<evidence type="ECO:0000313" key="2">
    <source>
        <dbReference type="Proteomes" id="UP000019376"/>
    </source>
</evidence>
<dbReference type="EMBL" id="KB644411">
    <property type="protein sequence ID" value="EPS28622.1"/>
    <property type="molecule type" value="Genomic_DNA"/>
</dbReference>
<proteinExistence type="predicted"/>
<reference evidence="1 2" key="1">
    <citation type="journal article" date="2013" name="PLoS ONE">
        <title>Genomic and secretomic analyses reveal unique features of the lignocellulolytic enzyme system of Penicillium decumbens.</title>
        <authorList>
            <person name="Liu G."/>
            <person name="Zhang L."/>
            <person name="Wei X."/>
            <person name="Zou G."/>
            <person name="Qin Y."/>
            <person name="Ma L."/>
            <person name="Li J."/>
            <person name="Zheng H."/>
            <person name="Wang S."/>
            <person name="Wang C."/>
            <person name="Xun L."/>
            <person name="Zhao G.-P."/>
            <person name="Zhou Z."/>
            <person name="Qu Y."/>
        </authorList>
    </citation>
    <scope>NUCLEOTIDE SEQUENCE [LARGE SCALE GENOMIC DNA]</scope>
    <source>
        <strain evidence="2">114-2 / CGMCC 5302</strain>
    </source>
</reference>
<gene>
    <name evidence="1" type="ORF">PDE_03568</name>
</gene>